<dbReference type="PANTHER" id="PTHR42743">
    <property type="entry name" value="AMINO-ACID AMINOTRANSFERASE"/>
    <property type="match status" value="1"/>
</dbReference>
<evidence type="ECO:0000256" key="11">
    <source>
        <dbReference type="ARBA" id="ARBA00049229"/>
    </source>
</evidence>
<dbReference type="EC" id="2.6.1.42" evidence="7"/>
<comment type="catalytic activity">
    <reaction evidence="10">
        <text>L-isoleucine + 2-oxoglutarate = (S)-3-methyl-2-oxopentanoate + L-glutamate</text>
        <dbReference type="Rhea" id="RHEA:24801"/>
        <dbReference type="ChEBI" id="CHEBI:16810"/>
        <dbReference type="ChEBI" id="CHEBI:29985"/>
        <dbReference type="ChEBI" id="CHEBI:35146"/>
        <dbReference type="ChEBI" id="CHEBI:58045"/>
        <dbReference type="EC" id="2.6.1.42"/>
    </reaction>
</comment>
<keyword evidence="8" id="KW-0663">Pyridoxal phosphate</keyword>
<evidence type="ECO:0000256" key="8">
    <source>
        <dbReference type="ARBA" id="ARBA00022898"/>
    </source>
</evidence>
<evidence type="ECO:0000256" key="7">
    <source>
        <dbReference type="ARBA" id="ARBA00013053"/>
    </source>
</evidence>
<evidence type="ECO:0000313" key="13">
    <source>
        <dbReference type="Proteomes" id="UP000198844"/>
    </source>
</evidence>
<name>A0A1I7EAC5_9BURK</name>
<evidence type="ECO:0000256" key="6">
    <source>
        <dbReference type="ARBA" id="ARBA00009320"/>
    </source>
</evidence>
<dbReference type="EMBL" id="FPBH01000015">
    <property type="protein sequence ID" value="SFU20881.1"/>
    <property type="molecule type" value="Genomic_DNA"/>
</dbReference>
<evidence type="ECO:0000256" key="5">
    <source>
        <dbReference type="ARBA" id="ARBA00005072"/>
    </source>
</evidence>
<gene>
    <name evidence="12" type="ORF">SAMN05192563_1015124</name>
</gene>
<comment type="pathway">
    <text evidence="3">Amino-acid biosynthesis; L-isoleucine biosynthesis; L-isoleucine from 2-oxobutanoate: step 4/4.</text>
</comment>
<dbReference type="GO" id="GO:0008652">
    <property type="term" value="P:amino acid biosynthetic process"/>
    <property type="evidence" value="ECO:0007669"/>
    <property type="project" value="UniProtKB-ARBA"/>
</dbReference>
<evidence type="ECO:0000256" key="3">
    <source>
        <dbReference type="ARBA" id="ARBA00004824"/>
    </source>
</evidence>
<dbReference type="InterPro" id="IPR043132">
    <property type="entry name" value="BCAT-like_C"/>
</dbReference>
<comment type="similarity">
    <text evidence="6">Belongs to the class-IV pyridoxal-phosphate-dependent aminotransferase family.</text>
</comment>
<comment type="catalytic activity">
    <reaction evidence="11">
        <text>L-leucine + 2-oxoglutarate = 4-methyl-2-oxopentanoate + L-glutamate</text>
        <dbReference type="Rhea" id="RHEA:18321"/>
        <dbReference type="ChEBI" id="CHEBI:16810"/>
        <dbReference type="ChEBI" id="CHEBI:17865"/>
        <dbReference type="ChEBI" id="CHEBI:29985"/>
        <dbReference type="ChEBI" id="CHEBI:57427"/>
        <dbReference type="EC" id="2.6.1.42"/>
    </reaction>
</comment>
<dbReference type="Gene3D" id="3.20.10.10">
    <property type="entry name" value="D-amino Acid Aminotransferase, subunit A, domain 2"/>
    <property type="match status" value="1"/>
</dbReference>
<organism evidence="12 13">
    <name type="scientific">Paraburkholderia aspalathi</name>
    <dbReference type="NCBI Taxonomy" id="1324617"/>
    <lineage>
        <taxon>Bacteria</taxon>
        <taxon>Pseudomonadati</taxon>
        <taxon>Pseudomonadota</taxon>
        <taxon>Betaproteobacteria</taxon>
        <taxon>Burkholderiales</taxon>
        <taxon>Burkholderiaceae</taxon>
        <taxon>Paraburkholderia</taxon>
    </lineage>
</organism>
<reference evidence="12 13" key="1">
    <citation type="submission" date="2016-10" db="EMBL/GenBank/DDBJ databases">
        <authorList>
            <person name="de Groot N.N."/>
        </authorList>
    </citation>
    <scope>NUCLEOTIDE SEQUENCE [LARGE SCALE GENOMIC DNA]</scope>
    <source>
        <strain evidence="12 13">LMG 27731</strain>
    </source>
</reference>
<dbReference type="InterPro" id="IPR050571">
    <property type="entry name" value="Class-IV_PLP-Dep_Aminotrnsfr"/>
</dbReference>
<sequence length="333" mass="37268">MSLNCERDRLDMNITRAANVMLTDPSHARLEYAPEFDRGSAYINGTFCSIDEASVPITDGGFMQADAAYDVVSVSKGLFFRLEDHLERFENACKKFYLRSPYDKNETTEILNKLVTLAGTREAYVWWAVTRGPTPANRTDPNSYNNRFYAFAVPYRFIASDEQRERGLDLLVSKRYVRIPPDSVDPTAKNFHWMDLKLSLFEAGEQGREWTVLCDAHGNLTEGPGVNIFFIKSGKLFTPDSGCLEGITRKTTLELAAELGMPVHVKPVTADELRAADEAFLTSTAGGIMPINSVDGIILGGENGPGALTTKLHNLYWSRRWDGWLGTRVNYGR</sequence>
<dbReference type="PANTHER" id="PTHR42743:SF11">
    <property type="entry name" value="AMINODEOXYCHORISMATE LYASE"/>
    <property type="match status" value="1"/>
</dbReference>
<dbReference type="InterPro" id="IPR001544">
    <property type="entry name" value="Aminotrans_IV"/>
</dbReference>
<evidence type="ECO:0000256" key="4">
    <source>
        <dbReference type="ARBA" id="ARBA00004931"/>
    </source>
</evidence>
<dbReference type="FunFam" id="3.20.10.10:FF:000002">
    <property type="entry name" value="D-alanine aminotransferase"/>
    <property type="match status" value="1"/>
</dbReference>
<dbReference type="Proteomes" id="UP000198844">
    <property type="component" value="Unassembled WGS sequence"/>
</dbReference>
<comment type="catalytic activity">
    <reaction evidence="9">
        <text>L-valine + 2-oxoglutarate = 3-methyl-2-oxobutanoate + L-glutamate</text>
        <dbReference type="Rhea" id="RHEA:24813"/>
        <dbReference type="ChEBI" id="CHEBI:11851"/>
        <dbReference type="ChEBI" id="CHEBI:16810"/>
        <dbReference type="ChEBI" id="CHEBI:29985"/>
        <dbReference type="ChEBI" id="CHEBI:57762"/>
        <dbReference type="EC" id="2.6.1.42"/>
    </reaction>
</comment>
<dbReference type="GO" id="GO:0004084">
    <property type="term" value="F:branched-chain-amino-acid transaminase activity"/>
    <property type="evidence" value="ECO:0007669"/>
    <property type="project" value="UniProtKB-EC"/>
</dbReference>
<dbReference type="Pfam" id="PF01063">
    <property type="entry name" value="Aminotran_4"/>
    <property type="match status" value="1"/>
</dbReference>
<evidence type="ECO:0000256" key="10">
    <source>
        <dbReference type="ARBA" id="ARBA00048798"/>
    </source>
</evidence>
<comment type="pathway">
    <text evidence="4">Amino-acid biosynthesis; L-valine biosynthesis; L-valine from pyruvate: step 4/4.</text>
</comment>
<dbReference type="SUPFAM" id="SSF56752">
    <property type="entry name" value="D-aminoacid aminotransferase-like PLP-dependent enzymes"/>
    <property type="match status" value="1"/>
</dbReference>
<dbReference type="AlphaFoldDB" id="A0A1I7EAC5"/>
<evidence type="ECO:0000256" key="2">
    <source>
        <dbReference type="ARBA" id="ARBA00003109"/>
    </source>
</evidence>
<dbReference type="InterPro" id="IPR043131">
    <property type="entry name" value="BCAT-like_N"/>
</dbReference>
<comment type="cofactor">
    <cofactor evidence="1">
        <name>pyridoxal 5'-phosphate</name>
        <dbReference type="ChEBI" id="CHEBI:597326"/>
    </cofactor>
</comment>
<dbReference type="GO" id="GO:0046394">
    <property type="term" value="P:carboxylic acid biosynthetic process"/>
    <property type="evidence" value="ECO:0007669"/>
    <property type="project" value="UniProtKB-ARBA"/>
</dbReference>
<dbReference type="InterPro" id="IPR036038">
    <property type="entry name" value="Aminotransferase-like"/>
</dbReference>
<comment type="pathway">
    <text evidence="5">Amino-acid biosynthesis; L-leucine biosynthesis; L-leucine from 3-methyl-2-oxobutanoate: step 4/4.</text>
</comment>
<comment type="function">
    <text evidence="2">Acts on leucine, isoleucine and valine.</text>
</comment>
<evidence type="ECO:0000313" key="12">
    <source>
        <dbReference type="EMBL" id="SFU20881.1"/>
    </source>
</evidence>
<keyword evidence="12" id="KW-0808">Transferase</keyword>
<proteinExistence type="inferred from homology"/>
<evidence type="ECO:0000256" key="1">
    <source>
        <dbReference type="ARBA" id="ARBA00001933"/>
    </source>
</evidence>
<evidence type="ECO:0000256" key="9">
    <source>
        <dbReference type="ARBA" id="ARBA00048212"/>
    </source>
</evidence>
<accession>A0A1I7EAC5</accession>
<dbReference type="Gene3D" id="3.30.470.10">
    <property type="match status" value="1"/>
</dbReference>
<keyword evidence="12" id="KW-0032">Aminotransferase</keyword>
<protein>
    <recommendedName>
        <fullName evidence="7">branched-chain-amino-acid transaminase</fullName>
        <ecNumber evidence="7">2.6.1.42</ecNumber>
    </recommendedName>
</protein>